<dbReference type="PROSITE" id="PS00430">
    <property type="entry name" value="TONB_DEPENDENT_REC_1"/>
    <property type="match status" value="1"/>
</dbReference>
<dbReference type="InterPro" id="IPR005184">
    <property type="entry name" value="DUF306_Meta_HslJ"/>
</dbReference>
<dbReference type="InterPro" id="IPR038670">
    <property type="entry name" value="HslJ-like_sf"/>
</dbReference>
<dbReference type="InterPro" id="IPR010916">
    <property type="entry name" value="TonB_box_CS"/>
</dbReference>
<name>A0ABN6YBW2_9MICO</name>
<keyword evidence="5" id="KW-1185">Reference proteome</keyword>
<dbReference type="EMBL" id="AP027734">
    <property type="protein sequence ID" value="BDZ54561.1"/>
    <property type="molecule type" value="Genomic_DNA"/>
</dbReference>
<proteinExistence type="predicted"/>
<dbReference type="PROSITE" id="PS51257">
    <property type="entry name" value="PROKAR_LIPOPROTEIN"/>
    <property type="match status" value="1"/>
</dbReference>
<feature type="signal peptide" evidence="2">
    <location>
        <begin position="1"/>
        <end position="21"/>
    </location>
</feature>
<evidence type="ECO:0000313" key="4">
    <source>
        <dbReference type="EMBL" id="BDZ54561.1"/>
    </source>
</evidence>
<feature type="region of interest" description="Disordered" evidence="1">
    <location>
        <begin position="28"/>
        <end position="57"/>
    </location>
</feature>
<evidence type="ECO:0000313" key="5">
    <source>
        <dbReference type="Proteomes" id="UP001321477"/>
    </source>
</evidence>
<gene>
    <name evidence="4" type="ORF">GCM10025870_16340</name>
</gene>
<dbReference type="RefSeq" id="WP_234660571.1">
    <property type="nucleotide sequence ID" value="NZ_AP027734.1"/>
</dbReference>
<evidence type="ECO:0000256" key="2">
    <source>
        <dbReference type="SAM" id="SignalP"/>
    </source>
</evidence>
<organism evidence="4 5">
    <name type="scientific">Agromyces marinus</name>
    <dbReference type="NCBI Taxonomy" id="1389020"/>
    <lineage>
        <taxon>Bacteria</taxon>
        <taxon>Bacillati</taxon>
        <taxon>Actinomycetota</taxon>
        <taxon>Actinomycetes</taxon>
        <taxon>Micrococcales</taxon>
        <taxon>Microbacteriaceae</taxon>
        <taxon>Agromyces</taxon>
    </lineage>
</organism>
<dbReference type="Pfam" id="PF03724">
    <property type="entry name" value="META"/>
    <property type="match status" value="1"/>
</dbReference>
<protein>
    <submittedName>
        <fullName evidence="4">META domain-containing protein</fullName>
    </submittedName>
</protein>
<dbReference type="Proteomes" id="UP001321477">
    <property type="component" value="Chromosome"/>
</dbReference>
<reference evidence="5" key="1">
    <citation type="journal article" date="2019" name="Int. J. Syst. Evol. Microbiol.">
        <title>The Global Catalogue of Microorganisms (GCM) 10K type strain sequencing project: providing services to taxonomists for standard genome sequencing and annotation.</title>
        <authorList>
            <consortium name="The Broad Institute Genomics Platform"/>
            <consortium name="The Broad Institute Genome Sequencing Center for Infectious Disease"/>
            <person name="Wu L."/>
            <person name="Ma J."/>
        </authorList>
    </citation>
    <scope>NUCLEOTIDE SEQUENCE [LARGE SCALE GENOMIC DNA]</scope>
    <source>
        <strain evidence="5">NBRC 109019</strain>
    </source>
</reference>
<dbReference type="Gene3D" id="2.40.128.270">
    <property type="match status" value="1"/>
</dbReference>
<accession>A0ABN6YBW2</accession>
<sequence>MSSRQGLSAGLAVGLIAAALALSGCSGMSGEDTGGDVDPTGTWGDAEAEGSPYLELADGGGLTGTDGCNRLTGTWSINEADQVEFEDVASTKMACADVDDWLSGLHTAEVANDTMTVLGEDGSPIGTLDRTE</sequence>
<evidence type="ECO:0000259" key="3">
    <source>
        <dbReference type="Pfam" id="PF03724"/>
    </source>
</evidence>
<keyword evidence="2" id="KW-0732">Signal</keyword>
<feature type="domain" description="DUF306" evidence="3">
    <location>
        <begin position="47"/>
        <end position="123"/>
    </location>
</feature>
<evidence type="ECO:0000256" key="1">
    <source>
        <dbReference type="SAM" id="MobiDB-lite"/>
    </source>
</evidence>
<feature type="chain" id="PRO_5045629298" evidence="2">
    <location>
        <begin position="22"/>
        <end position="132"/>
    </location>
</feature>